<evidence type="ECO:0008006" key="3">
    <source>
        <dbReference type="Google" id="ProtNLM"/>
    </source>
</evidence>
<name>A0A226C0L5_9FIRM</name>
<organism evidence="1 2">
    <name type="scientific">Natranaerobius trueperi</name>
    <dbReference type="NCBI Taxonomy" id="759412"/>
    <lineage>
        <taxon>Bacteria</taxon>
        <taxon>Bacillati</taxon>
        <taxon>Bacillota</taxon>
        <taxon>Clostridia</taxon>
        <taxon>Natranaerobiales</taxon>
        <taxon>Natranaerobiaceae</taxon>
        <taxon>Natranaerobius</taxon>
    </lineage>
</organism>
<sequence>MKYVSLIVHTTLQNKIENSDYIEIEKEPNRYKVDIHTKKINNIEDLLNLLGLKHQKQINIILMNGKQITNMKSYIQSDNIIELFPPIGGGS</sequence>
<comment type="caution">
    <text evidence="1">The sequence shown here is derived from an EMBL/GenBank/DDBJ whole genome shotgun (WGS) entry which is preliminary data.</text>
</comment>
<dbReference type="EMBL" id="NIQC01000002">
    <property type="protein sequence ID" value="OWZ84715.1"/>
    <property type="molecule type" value="Genomic_DNA"/>
</dbReference>
<proteinExistence type="predicted"/>
<dbReference type="Pfam" id="PF02597">
    <property type="entry name" value="ThiS"/>
    <property type="match status" value="1"/>
</dbReference>
<dbReference type="AlphaFoldDB" id="A0A226C0L5"/>
<evidence type="ECO:0000313" key="1">
    <source>
        <dbReference type="EMBL" id="OWZ84715.1"/>
    </source>
</evidence>
<dbReference type="Proteomes" id="UP000214588">
    <property type="component" value="Unassembled WGS sequence"/>
</dbReference>
<dbReference type="InterPro" id="IPR003749">
    <property type="entry name" value="ThiS/MoaD-like"/>
</dbReference>
<dbReference type="OrthoDB" id="9801945at2"/>
<dbReference type="InterPro" id="IPR016155">
    <property type="entry name" value="Mopterin_synth/thiamin_S_b"/>
</dbReference>
<gene>
    <name evidence="1" type="ORF">CDO51_01425</name>
</gene>
<accession>A0A226C0L5</accession>
<protein>
    <recommendedName>
        <fullName evidence="3">Molybdopterin synthase sulfur carrier subunit</fullName>
    </recommendedName>
</protein>
<dbReference type="RefSeq" id="WP_089022519.1">
    <property type="nucleotide sequence ID" value="NZ_NIQC01000002.1"/>
</dbReference>
<keyword evidence="2" id="KW-1185">Reference proteome</keyword>
<evidence type="ECO:0000313" key="2">
    <source>
        <dbReference type="Proteomes" id="UP000214588"/>
    </source>
</evidence>
<dbReference type="SUPFAM" id="SSF54285">
    <property type="entry name" value="MoaD/ThiS"/>
    <property type="match status" value="1"/>
</dbReference>
<reference evidence="1 2" key="1">
    <citation type="submission" date="2017-06" db="EMBL/GenBank/DDBJ databases">
        <title>Draft Genome Sequence of Natranaerobius trueperi halophilic, alkalithermophilic bacteria from soda lakes.</title>
        <authorList>
            <person name="Zhao B."/>
        </authorList>
    </citation>
    <scope>NUCLEOTIDE SEQUENCE [LARGE SCALE GENOMIC DNA]</scope>
    <source>
        <strain evidence="1 2">DSM 18760</strain>
    </source>
</reference>